<dbReference type="InterPro" id="IPR002549">
    <property type="entry name" value="AI-2E-like"/>
</dbReference>
<name>A0A372IT69_9BACT</name>
<feature type="transmembrane region" description="Helical" evidence="6">
    <location>
        <begin position="213"/>
        <end position="235"/>
    </location>
</feature>
<feature type="transmembrane region" description="Helical" evidence="6">
    <location>
        <begin position="241"/>
        <end position="267"/>
    </location>
</feature>
<feature type="transmembrane region" description="Helical" evidence="6">
    <location>
        <begin position="21"/>
        <end position="39"/>
    </location>
</feature>
<protein>
    <submittedName>
        <fullName evidence="7">AI-2E family transporter</fullName>
    </submittedName>
</protein>
<proteinExistence type="inferred from homology"/>
<dbReference type="GO" id="GO:0016020">
    <property type="term" value="C:membrane"/>
    <property type="evidence" value="ECO:0007669"/>
    <property type="project" value="UniProtKB-SubCell"/>
</dbReference>
<evidence type="ECO:0000256" key="5">
    <source>
        <dbReference type="ARBA" id="ARBA00023136"/>
    </source>
</evidence>
<feature type="transmembrane region" description="Helical" evidence="6">
    <location>
        <begin position="76"/>
        <end position="98"/>
    </location>
</feature>
<dbReference type="PANTHER" id="PTHR21716:SF62">
    <property type="entry name" value="TRANSPORT PROTEIN YDBI-RELATED"/>
    <property type="match status" value="1"/>
</dbReference>
<evidence type="ECO:0000256" key="6">
    <source>
        <dbReference type="SAM" id="Phobius"/>
    </source>
</evidence>
<sequence length="362" mass="39545">MSFGFAAGVNPPAMKSRDPRGVVLFAFAVALAIYFAWLLRDVLVLIYVSALFAVVLLPVVRCITRLRIGRWQPGRAMAVLLLLLSVLIAIMLFAFFAIPPVVRDLREFGKELPKRGPELLQRLESLPLLQHVDFDSLNEKLQDFATNFASWLIHSASGWASAVFRIITGAVLTIYFILEGENAYSWLLSFVPTERRQRLNLTLGRAEVRMGRWLLGQGSLMLILGISSTIVFALLHIRYAYALGVVMGLFNIVPIVGAIVSVSLVLLVAAIDSWGRVLGVIIFYAIYAQVETSWLTPRIMQTQVNLAGLAVLIALLLGSSLAGVVGAMVAVPTAVLVAVLLNEYAAQDDLVVTPADISSVNK</sequence>
<comment type="caution">
    <text evidence="7">The sequence shown here is derived from an EMBL/GenBank/DDBJ whole genome shotgun (WGS) entry which is preliminary data.</text>
</comment>
<keyword evidence="3 6" id="KW-0812">Transmembrane</keyword>
<dbReference type="Pfam" id="PF01594">
    <property type="entry name" value="AI-2E_transport"/>
    <property type="match status" value="1"/>
</dbReference>
<keyword evidence="8" id="KW-1185">Reference proteome</keyword>
<dbReference type="Proteomes" id="UP000264702">
    <property type="component" value="Unassembled WGS sequence"/>
</dbReference>
<comment type="subcellular location">
    <subcellularLocation>
        <location evidence="1">Membrane</location>
        <topology evidence="1">Multi-pass membrane protein</topology>
    </subcellularLocation>
</comment>
<gene>
    <name evidence="7" type="ORF">D0Y96_05695</name>
</gene>
<evidence type="ECO:0000313" key="7">
    <source>
        <dbReference type="EMBL" id="RFU17623.1"/>
    </source>
</evidence>
<comment type="similarity">
    <text evidence="2">Belongs to the autoinducer-2 exporter (AI-2E) (TC 2.A.86) family.</text>
</comment>
<dbReference type="EMBL" id="QVQT01000002">
    <property type="protein sequence ID" value="RFU17623.1"/>
    <property type="molecule type" value="Genomic_DNA"/>
</dbReference>
<dbReference type="GO" id="GO:0055085">
    <property type="term" value="P:transmembrane transport"/>
    <property type="evidence" value="ECO:0007669"/>
    <property type="project" value="TreeGrafter"/>
</dbReference>
<dbReference type="OrthoDB" id="117595at2"/>
<evidence type="ECO:0000256" key="3">
    <source>
        <dbReference type="ARBA" id="ARBA00022692"/>
    </source>
</evidence>
<evidence type="ECO:0000256" key="1">
    <source>
        <dbReference type="ARBA" id="ARBA00004141"/>
    </source>
</evidence>
<accession>A0A372IT69</accession>
<dbReference type="PANTHER" id="PTHR21716">
    <property type="entry name" value="TRANSMEMBRANE PROTEIN"/>
    <property type="match status" value="1"/>
</dbReference>
<reference evidence="7 8" key="1">
    <citation type="submission" date="2018-08" db="EMBL/GenBank/DDBJ databases">
        <title>Acidipila sp. 4G-K13, an acidobacterium isolated from forest soil.</title>
        <authorList>
            <person name="Gao Z.-H."/>
            <person name="Qiu L.-H."/>
        </authorList>
    </citation>
    <scope>NUCLEOTIDE SEQUENCE [LARGE SCALE GENOMIC DNA]</scope>
    <source>
        <strain evidence="7 8">4G-K13</strain>
    </source>
</reference>
<evidence type="ECO:0000256" key="4">
    <source>
        <dbReference type="ARBA" id="ARBA00022989"/>
    </source>
</evidence>
<evidence type="ECO:0000313" key="8">
    <source>
        <dbReference type="Proteomes" id="UP000264702"/>
    </source>
</evidence>
<keyword evidence="5 6" id="KW-0472">Membrane</keyword>
<keyword evidence="4 6" id="KW-1133">Transmembrane helix</keyword>
<feature type="transmembrane region" description="Helical" evidence="6">
    <location>
        <begin position="158"/>
        <end position="178"/>
    </location>
</feature>
<dbReference type="AlphaFoldDB" id="A0A372IT69"/>
<dbReference type="RefSeq" id="WP_117298373.1">
    <property type="nucleotide sequence ID" value="NZ_QVQT02000002.1"/>
</dbReference>
<feature type="transmembrane region" description="Helical" evidence="6">
    <location>
        <begin position="274"/>
        <end position="290"/>
    </location>
</feature>
<evidence type="ECO:0000256" key="2">
    <source>
        <dbReference type="ARBA" id="ARBA00009773"/>
    </source>
</evidence>
<organism evidence="7 8">
    <name type="scientific">Paracidobacterium acidisoli</name>
    <dbReference type="NCBI Taxonomy" id="2303751"/>
    <lineage>
        <taxon>Bacteria</taxon>
        <taxon>Pseudomonadati</taxon>
        <taxon>Acidobacteriota</taxon>
        <taxon>Terriglobia</taxon>
        <taxon>Terriglobales</taxon>
        <taxon>Acidobacteriaceae</taxon>
        <taxon>Paracidobacterium</taxon>
    </lineage>
</organism>
<feature type="transmembrane region" description="Helical" evidence="6">
    <location>
        <begin position="310"/>
        <end position="341"/>
    </location>
</feature>
<feature type="transmembrane region" description="Helical" evidence="6">
    <location>
        <begin position="45"/>
        <end position="64"/>
    </location>
</feature>